<proteinExistence type="predicted"/>
<protein>
    <submittedName>
        <fullName evidence="1">Uncharacterized protein</fullName>
    </submittedName>
</protein>
<keyword evidence="2" id="KW-1185">Reference proteome</keyword>
<dbReference type="PANTHER" id="PTHR46579">
    <property type="entry name" value="F5/8 TYPE C DOMAIN-CONTAINING PROTEIN-RELATED"/>
    <property type="match status" value="1"/>
</dbReference>
<dbReference type="Proteomes" id="UP000077315">
    <property type="component" value="Unassembled WGS sequence"/>
</dbReference>
<name>A0A162PMS8_PHYB8</name>
<dbReference type="EMBL" id="KV440979">
    <property type="protein sequence ID" value="OAD74347.1"/>
    <property type="molecule type" value="Genomic_DNA"/>
</dbReference>
<dbReference type="GeneID" id="28996623"/>
<dbReference type="OrthoDB" id="2285201at2759"/>
<reference evidence="2" key="1">
    <citation type="submission" date="2015-06" db="EMBL/GenBank/DDBJ databases">
        <title>Expansion of signal transduction pathways in fungi by whole-genome duplication.</title>
        <authorList>
            <consortium name="DOE Joint Genome Institute"/>
            <person name="Corrochano L.M."/>
            <person name="Kuo A."/>
            <person name="Marcet-Houben M."/>
            <person name="Polaino S."/>
            <person name="Salamov A."/>
            <person name="Villalobos J.M."/>
            <person name="Alvarez M.I."/>
            <person name="Avalos J."/>
            <person name="Benito E.P."/>
            <person name="Benoit I."/>
            <person name="Burger G."/>
            <person name="Camino L.P."/>
            <person name="Canovas D."/>
            <person name="Cerda-Olmedo E."/>
            <person name="Cheng J.-F."/>
            <person name="Dominguez A."/>
            <person name="Elias M."/>
            <person name="Eslava A.P."/>
            <person name="Glaser F."/>
            <person name="Grimwood J."/>
            <person name="Gutierrez G."/>
            <person name="Heitman J."/>
            <person name="Henrissat B."/>
            <person name="Iturriaga E.A."/>
            <person name="Lang B.F."/>
            <person name="Lavin J.L."/>
            <person name="Lee S."/>
            <person name="Li W."/>
            <person name="Lindquist E."/>
            <person name="Lopez-Garcia S."/>
            <person name="Luque E.M."/>
            <person name="Marcos A.T."/>
            <person name="Martin J."/>
            <person name="McCluskey K."/>
            <person name="Medina H.R."/>
            <person name="Miralles-Duran A."/>
            <person name="Miyazaki A."/>
            <person name="Munoz-Torres E."/>
            <person name="Oguiza J.A."/>
            <person name="Ohm R."/>
            <person name="Olmedo M."/>
            <person name="Orejas M."/>
            <person name="Ortiz-Castellanos L."/>
            <person name="Pisabarro A.G."/>
            <person name="Rodriguez-Romero J."/>
            <person name="Ruiz-Herrera J."/>
            <person name="Ruiz-Vazquez R."/>
            <person name="Sanz C."/>
            <person name="Schackwitz W."/>
            <person name="Schmutz J."/>
            <person name="Shahriari M."/>
            <person name="Shelest E."/>
            <person name="Silva-Franco F."/>
            <person name="Soanes D."/>
            <person name="Syed K."/>
            <person name="Tagua V.G."/>
            <person name="Talbot N.J."/>
            <person name="Thon M."/>
            <person name="De vries R.P."/>
            <person name="Wiebenga A."/>
            <person name="Yadav J.S."/>
            <person name="Braun E.L."/>
            <person name="Baker S."/>
            <person name="Garre V."/>
            <person name="Horwitz B."/>
            <person name="Torres-Martinez S."/>
            <person name="Idnurm A."/>
            <person name="Herrera-Estrella A."/>
            <person name="Gabaldon T."/>
            <person name="Grigoriev I.V."/>
        </authorList>
    </citation>
    <scope>NUCLEOTIDE SEQUENCE [LARGE SCALE GENOMIC DNA]</scope>
    <source>
        <strain evidence="2">NRRL 1555(-)</strain>
    </source>
</reference>
<dbReference type="VEuPathDB" id="FungiDB:PHYBLDRAFT_167761"/>
<gene>
    <name evidence="1" type="ORF">PHYBLDRAFT_167761</name>
</gene>
<evidence type="ECO:0000313" key="2">
    <source>
        <dbReference type="Proteomes" id="UP000077315"/>
    </source>
</evidence>
<dbReference type="RefSeq" id="XP_018292387.1">
    <property type="nucleotide sequence ID" value="XM_018435717.1"/>
</dbReference>
<accession>A0A162PMS8</accession>
<sequence>MQLAEFCKMHRPLSVITMLIKSDVEATSLASDNDDSDSSDESEDESKVEVASVKNFEDMVASEILAFVVASLKIHKMYQTSQFMALFDVIFQVFYLVQAGGTAMLKFFRHFLVAFDKNTDLTLTVDVLKTMTRFNFMTQSIVKYTICNKCFAIYLPGNHQPNCTFEKYTTTPPAYCVNPLFFDPEVDHPIPLMVFLYNFLKNSIAQHFAKPGFKCQIEMNAIYADMWACAESNAERADFEKQNGMRFSESHHLHYFDPVWCIIVDPMHNLFLGTAKHMISVWKDLGYLPAAVLVRMQRLADDIIVPSGYTVLSAKIESGFPYIKTLFVKACQKLTGPLVTYSEIDSAHQLLGEFGKECKILYGKSSITPNMHLHMHLHESMLDFGPVYAFWLYSFERYNSKLKNIKTNCRNGFEVTFMRVFLEKTFISTFLHAYSTNLLPPMIQFLESIAQVTLPLTMMKDDHYQWLFEFYVKAYQSTSVSFCVVGKIPIGEDVFVNNWIQKVKKIPLLGQEYCSSEKKKCESFVRVLFLGRTNDNVSEFPDQIEYTGKMT</sequence>
<evidence type="ECO:0000313" key="1">
    <source>
        <dbReference type="EMBL" id="OAD74347.1"/>
    </source>
</evidence>
<dbReference type="InParanoid" id="A0A162PMS8"/>
<organism evidence="1 2">
    <name type="scientific">Phycomyces blakesleeanus (strain ATCC 8743b / DSM 1359 / FGSC 10004 / NBRC 33097 / NRRL 1555)</name>
    <dbReference type="NCBI Taxonomy" id="763407"/>
    <lineage>
        <taxon>Eukaryota</taxon>
        <taxon>Fungi</taxon>
        <taxon>Fungi incertae sedis</taxon>
        <taxon>Mucoromycota</taxon>
        <taxon>Mucoromycotina</taxon>
        <taxon>Mucoromycetes</taxon>
        <taxon>Mucorales</taxon>
        <taxon>Phycomycetaceae</taxon>
        <taxon>Phycomyces</taxon>
    </lineage>
</organism>
<dbReference type="AlphaFoldDB" id="A0A162PMS8"/>
<dbReference type="PANTHER" id="PTHR46579:SF2">
    <property type="entry name" value="C2H2-TYPE DOMAIN-CONTAINING PROTEIN"/>
    <property type="match status" value="1"/>
</dbReference>